<dbReference type="InterPro" id="IPR050706">
    <property type="entry name" value="Cyclic-di-GMP_PDE-like"/>
</dbReference>
<dbReference type="Pfam" id="PF00990">
    <property type="entry name" value="GGDEF"/>
    <property type="match status" value="1"/>
</dbReference>
<evidence type="ECO:0000256" key="1">
    <source>
        <dbReference type="SAM" id="Phobius"/>
    </source>
</evidence>
<dbReference type="Gene3D" id="3.30.450.20">
    <property type="entry name" value="PAS domain"/>
    <property type="match status" value="1"/>
</dbReference>
<dbReference type="Pfam" id="PF00563">
    <property type="entry name" value="EAL"/>
    <property type="match status" value="1"/>
</dbReference>
<evidence type="ECO:0000259" key="2">
    <source>
        <dbReference type="PROSITE" id="PS50883"/>
    </source>
</evidence>
<dbReference type="NCBIfam" id="TIGR00254">
    <property type="entry name" value="GGDEF"/>
    <property type="match status" value="1"/>
</dbReference>
<dbReference type="PANTHER" id="PTHR33121">
    <property type="entry name" value="CYCLIC DI-GMP PHOSPHODIESTERASE PDEF"/>
    <property type="match status" value="1"/>
</dbReference>
<sequence>MSSSPSPSVEASSATQGRSAALQPQILAPWRPWLYVGLLLLGLAVAIGAVVWIIGQHRREAVQAEQLKLRSSLALAAAATNRDLQDIDLALASIGRHLLVLDATHGDLHDADVSIQLREELIHQTAVLPSVVSMNVLDSQGMWAVSSQTLHPSPALLGGTLQLWNEAIRTPITRTFLMDAGSSDLWGMPSLAAGRVVRSSDGRILGVVVAYLLKRTLERPFSTLTAESISSVVSLPNGTELLSHPDMSPGIPDWLLAPWSHAVAQDGGNFEAVDDRGQRWLVTVLGTSNSLVVYTAMKPMAAILAGRAGFEAVVIATAAIGLLIACAMFGLWIRQRWMTHQKGISEWHAQHRFLETLTHDQATGFLNRPGLEEVLRDERREPREMLMLSINRLQAVSRSLTHQASERILAEMAERVRSVLDDDDVVGRLATEHFGIVRYGDGAEALARQLLHVLQPPYAFGERELALNASIGMARLARPGDWAQLIQDATSAMYRAREAGAGAHRWFESAADRPRQERVSIEQDLRRAIGTTQLYMMYQPICQLRQDAVTGFEALLRWHCPRRGQVPPDVFIPIAESTGLMLPIERMVARSPFDAAAQWPDQLALSINLPAYEFRDPSLPERVRDSIARTGIDPSRCYFEVTESALLEDDQVVISVMRQLKALGVKLALDDFGVGHASLGYLYRFPFDRIKIDKSFVQAMHKESMAADIVGAIVNLSHKLHFEVVAEGVETAEQLRQVKDMGCDYAQGFFIGHPLEESEVKHFLATRPGF</sequence>
<evidence type="ECO:0000313" key="4">
    <source>
        <dbReference type="EMBL" id="TCI13362.1"/>
    </source>
</evidence>
<dbReference type="SUPFAM" id="SSF141868">
    <property type="entry name" value="EAL domain-like"/>
    <property type="match status" value="1"/>
</dbReference>
<dbReference type="InterPro" id="IPR043128">
    <property type="entry name" value="Rev_trsase/Diguanyl_cyclase"/>
</dbReference>
<dbReference type="PANTHER" id="PTHR33121:SF70">
    <property type="entry name" value="SIGNALING PROTEIN YKOW"/>
    <property type="match status" value="1"/>
</dbReference>
<feature type="domain" description="GGDEF" evidence="3">
    <location>
        <begin position="381"/>
        <end position="509"/>
    </location>
</feature>
<dbReference type="EMBL" id="SJTG01000001">
    <property type="protein sequence ID" value="TCI13362.1"/>
    <property type="molecule type" value="Genomic_DNA"/>
</dbReference>
<gene>
    <name evidence="4" type="ORF">EZM97_08835</name>
</gene>
<feature type="transmembrane region" description="Helical" evidence="1">
    <location>
        <begin position="309"/>
        <end position="333"/>
    </location>
</feature>
<protein>
    <submittedName>
        <fullName evidence="4">Bifunctional diguanylate cyclase/phosphodiesterase</fullName>
    </submittedName>
</protein>
<dbReference type="InterPro" id="IPR001633">
    <property type="entry name" value="EAL_dom"/>
</dbReference>
<keyword evidence="5" id="KW-1185">Reference proteome</keyword>
<dbReference type="Gene3D" id="3.20.20.450">
    <property type="entry name" value="EAL domain"/>
    <property type="match status" value="1"/>
</dbReference>
<dbReference type="GO" id="GO:0071111">
    <property type="term" value="F:cyclic-guanylate-specific phosphodiesterase activity"/>
    <property type="evidence" value="ECO:0007669"/>
    <property type="project" value="InterPro"/>
</dbReference>
<comment type="caution">
    <text evidence="4">The sequence shown here is derived from an EMBL/GenBank/DDBJ whole genome shotgun (WGS) entry which is preliminary data.</text>
</comment>
<dbReference type="InterPro" id="IPR000160">
    <property type="entry name" value="GGDEF_dom"/>
</dbReference>
<dbReference type="CDD" id="cd01948">
    <property type="entry name" value="EAL"/>
    <property type="match status" value="1"/>
</dbReference>
<dbReference type="SMART" id="SM00267">
    <property type="entry name" value="GGDEF"/>
    <property type="match status" value="1"/>
</dbReference>
<name>A0A4R0YVI4_9GAMM</name>
<keyword evidence="1" id="KW-0472">Membrane</keyword>
<feature type="transmembrane region" description="Helical" evidence="1">
    <location>
        <begin position="33"/>
        <end position="54"/>
    </location>
</feature>
<dbReference type="Gene3D" id="3.30.70.270">
    <property type="match status" value="1"/>
</dbReference>
<reference evidence="4 5" key="1">
    <citation type="submission" date="2019-02" db="EMBL/GenBank/DDBJ databases">
        <title>Dyella amyloliquefaciens sp. nov., isolated from forest soil.</title>
        <authorList>
            <person name="Gao Z.-H."/>
            <person name="Qiu L.-H."/>
        </authorList>
    </citation>
    <scope>NUCLEOTIDE SEQUENCE [LARGE SCALE GENOMIC DNA]</scope>
    <source>
        <strain evidence="4 5">KACC 12747</strain>
    </source>
</reference>
<keyword evidence="1" id="KW-0812">Transmembrane</keyword>
<dbReference type="CDD" id="cd01949">
    <property type="entry name" value="GGDEF"/>
    <property type="match status" value="1"/>
</dbReference>
<dbReference type="SMART" id="SM00052">
    <property type="entry name" value="EAL"/>
    <property type="match status" value="1"/>
</dbReference>
<dbReference type="Proteomes" id="UP000291822">
    <property type="component" value="Unassembled WGS sequence"/>
</dbReference>
<dbReference type="InterPro" id="IPR035919">
    <property type="entry name" value="EAL_sf"/>
</dbReference>
<proteinExistence type="predicted"/>
<dbReference type="SUPFAM" id="SSF55073">
    <property type="entry name" value="Nucleotide cyclase"/>
    <property type="match status" value="1"/>
</dbReference>
<dbReference type="PROSITE" id="PS50883">
    <property type="entry name" value="EAL"/>
    <property type="match status" value="1"/>
</dbReference>
<evidence type="ECO:0000313" key="5">
    <source>
        <dbReference type="Proteomes" id="UP000291822"/>
    </source>
</evidence>
<keyword evidence="1" id="KW-1133">Transmembrane helix</keyword>
<organism evidence="4 5">
    <name type="scientific">Dyella soli</name>
    <dbReference type="NCBI Taxonomy" id="522319"/>
    <lineage>
        <taxon>Bacteria</taxon>
        <taxon>Pseudomonadati</taxon>
        <taxon>Pseudomonadota</taxon>
        <taxon>Gammaproteobacteria</taxon>
        <taxon>Lysobacterales</taxon>
        <taxon>Rhodanobacteraceae</taxon>
        <taxon>Dyella</taxon>
    </lineage>
</organism>
<dbReference type="InterPro" id="IPR029787">
    <property type="entry name" value="Nucleotide_cyclase"/>
</dbReference>
<evidence type="ECO:0000259" key="3">
    <source>
        <dbReference type="PROSITE" id="PS50887"/>
    </source>
</evidence>
<dbReference type="CDD" id="cd18773">
    <property type="entry name" value="PDC1_HK_sensor"/>
    <property type="match status" value="1"/>
</dbReference>
<dbReference type="AlphaFoldDB" id="A0A4R0YVI4"/>
<accession>A0A4R0YVI4</accession>
<dbReference type="PROSITE" id="PS50887">
    <property type="entry name" value="GGDEF"/>
    <property type="match status" value="1"/>
</dbReference>
<feature type="domain" description="EAL" evidence="2">
    <location>
        <begin position="518"/>
        <end position="768"/>
    </location>
</feature>